<name>A0A016T106_9BILA</name>
<proteinExistence type="predicted"/>
<comment type="caution">
    <text evidence="1">The sequence shown here is derived from an EMBL/GenBank/DDBJ whole genome shotgun (WGS) entry which is preliminary data.</text>
</comment>
<organism evidence="1 2">
    <name type="scientific">Ancylostoma ceylanicum</name>
    <dbReference type="NCBI Taxonomy" id="53326"/>
    <lineage>
        <taxon>Eukaryota</taxon>
        <taxon>Metazoa</taxon>
        <taxon>Ecdysozoa</taxon>
        <taxon>Nematoda</taxon>
        <taxon>Chromadorea</taxon>
        <taxon>Rhabditida</taxon>
        <taxon>Rhabditina</taxon>
        <taxon>Rhabditomorpha</taxon>
        <taxon>Strongyloidea</taxon>
        <taxon>Ancylostomatidae</taxon>
        <taxon>Ancylostomatinae</taxon>
        <taxon>Ancylostoma</taxon>
    </lineage>
</organism>
<sequence length="226" mass="25468">MHFKVHYTPTNRICDLLTQDDVDGPPFILGDMPTVLMIYNDTDEESLDIACVLKAVVPNFAAVRIIDKPCMQLLTIDAVPEEIHVIVTRGDYNRPFCDAQVYGAIPSVIEVRITTSKKVQLEKFVTFNMITNGGHLRFDLETTGINAGRNMLIAFRTLMSIAISGRPYQNGFPNFHRESHLRSKPELGRQKDIFLRKLDVCEKLHFLAGSTQKILLHHIDACASNA</sequence>
<gene>
    <name evidence="1" type="primary">Acey_s0150.g2736</name>
    <name evidence="1" type="ORF">Y032_0150g2736</name>
</gene>
<dbReference type="AlphaFoldDB" id="A0A016T106"/>
<accession>A0A016T106</accession>
<evidence type="ECO:0000313" key="1">
    <source>
        <dbReference type="EMBL" id="EYB96410.1"/>
    </source>
</evidence>
<keyword evidence="2" id="KW-1185">Reference proteome</keyword>
<reference evidence="2" key="1">
    <citation type="journal article" date="2015" name="Nat. Genet.">
        <title>The genome and transcriptome of the zoonotic hookworm Ancylostoma ceylanicum identify infection-specific gene families.</title>
        <authorList>
            <person name="Schwarz E.M."/>
            <person name="Hu Y."/>
            <person name="Antoshechkin I."/>
            <person name="Miller M.M."/>
            <person name="Sternberg P.W."/>
            <person name="Aroian R.V."/>
        </authorList>
    </citation>
    <scope>NUCLEOTIDE SEQUENCE</scope>
    <source>
        <strain evidence="2">HY135</strain>
    </source>
</reference>
<protein>
    <submittedName>
        <fullName evidence="1">Uncharacterized protein</fullName>
    </submittedName>
</protein>
<evidence type="ECO:0000313" key="2">
    <source>
        <dbReference type="Proteomes" id="UP000024635"/>
    </source>
</evidence>
<dbReference type="Proteomes" id="UP000024635">
    <property type="component" value="Unassembled WGS sequence"/>
</dbReference>
<dbReference type="OrthoDB" id="5872238at2759"/>
<dbReference type="EMBL" id="JARK01001486">
    <property type="protein sequence ID" value="EYB96410.1"/>
    <property type="molecule type" value="Genomic_DNA"/>
</dbReference>